<dbReference type="EMBL" id="JBBPBF010000041">
    <property type="protein sequence ID" value="KAK7606947.1"/>
    <property type="molecule type" value="Genomic_DNA"/>
</dbReference>
<protein>
    <recommendedName>
        <fullName evidence="5">Secreted protein</fullName>
    </recommendedName>
</protein>
<gene>
    <name evidence="3" type="ORF">JOL62DRAFT_585874</name>
</gene>
<keyword evidence="2" id="KW-0732">Signal</keyword>
<sequence>MTLICRMVAGHLLLPSLLSSSRSAIRSSFRPSRSLPLFPPLEPNSFDVIHPGRQQKRQSFHARHGKQPNKLPRAKAGRAGRNYRRRRPRPAQHQLVTKARACPPCVQRCTWWLLI</sequence>
<feature type="chain" id="PRO_5045790428" description="Secreted protein" evidence="2">
    <location>
        <begin position="24"/>
        <end position="115"/>
    </location>
</feature>
<proteinExistence type="predicted"/>
<evidence type="ECO:0000313" key="4">
    <source>
        <dbReference type="Proteomes" id="UP001367316"/>
    </source>
</evidence>
<evidence type="ECO:0000256" key="1">
    <source>
        <dbReference type="SAM" id="MobiDB-lite"/>
    </source>
</evidence>
<comment type="caution">
    <text evidence="3">The sequence shown here is derived from an EMBL/GenBank/DDBJ whole genome shotgun (WGS) entry which is preliminary data.</text>
</comment>
<accession>A0ABR1MVG4</accession>
<reference evidence="3 4" key="1">
    <citation type="submission" date="2024-04" db="EMBL/GenBank/DDBJ databases">
        <title>Phyllosticta paracitricarpa is synonymous to the EU quarantine fungus P. citricarpa based on phylogenomic analyses.</title>
        <authorList>
            <consortium name="Lawrence Berkeley National Laboratory"/>
            <person name="Van ingen-buijs V.A."/>
            <person name="Van westerhoven A.C."/>
            <person name="Haridas S."/>
            <person name="Skiadas P."/>
            <person name="Martin F."/>
            <person name="Groenewald J.Z."/>
            <person name="Crous P.W."/>
            <person name="Seidl M.F."/>
        </authorList>
    </citation>
    <scope>NUCLEOTIDE SEQUENCE [LARGE SCALE GENOMIC DNA]</scope>
    <source>
        <strain evidence="3 4">CBS 141358</strain>
    </source>
</reference>
<organism evidence="3 4">
    <name type="scientific">Phyllosticta paracitricarpa</name>
    <dbReference type="NCBI Taxonomy" id="2016321"/>
    <lineage>
        <taxon>Eukaryota</taxon>
        <taxon>Fungi</taxon>
        <taxon>Dikarya</taxon>
        <taxon>Ascomycota</taxon>
        <taxon>Pezizomycotina</taxon>
        <taxon>Dothideomycetes</taxon>
        <taxon>Dothideomycetes incertae sedis</taxon>
        <taxon>Botryosphaeriales</taxon>
        <taxon>Phyllostictaceae</taxon>
        <taxon>Phyllosticta</taxon>
    </lineage>
</organism>
<evidence type="ECO:0000256" key="2">
    <source>
        <dbReference type="SAM" id="SignalP"/>
    </source>
</evidence>
<evidence type="ECO:0000313" key="3">
    <source>
        <dbReference type="EMBL" id="KAK7606947.1"/>
    </source>
</evidence>
<evidence type="ECO:0008006" key="5">
    <source>
        <dbReference type="Google" id="ProtNLM"/>
    </source>
</evidence>
<feature type="signal peptide" evidence="2">
    <location>
        <begin position="1"/>
        <end position="23"/>
    </location>
</feature>
<dbReference type="Proteomes" id="UP001367316">
    <property type="component" value="Unassembled WGS sequence"/>
</dbReference>
<keyword evidence="4" id="KW-1185">Reference proteome</keyword>
<feature type="region of interest" description="Disordered" evidence="1">
    <location>
        <begin position="52"/>
        <end position="95"/>
    </location>
</feature>
<feature type="compositionally biased region" description="Basic residues" evidence="1">
    <location>
        <begin position="53"/>
        <end position="90"/>
    </location>
</feature>
<name>A0ABR1MVG4_9PEZI</name>